<sequence length="213" mass="22575">MTTDTRKRALLLAPAALAAALFLASCGGGEEDSAAPAPESSEQAAAEFNDSDVMFAQMMIPHHEQAVEMSQLAEDRAGDDVKELAAEIEAAQGPEIEQLTRMLESWGEEPMSDGESMEHGMAGMMTGEEMAELEQVEGEAFDMMFLDMMVAHHEGAVEMAQNELDNGVNPEAIELAQAVVEAQQSEIEQMTGMLGDSGADGDSEGEDGGHGGH</sequence>
<dbReference type="PROSITE" id="PS51318">
    <property type="entry name" value="TAT"/>
    <property type="match status" value="1"/>
</dbReference>
<organism evidence="4 5">
    <name type="scientific">Spinactinospora alkalitolerans</name>
    <dbReference type="NCBI Taxonomy" id="687207"/>
    <lineage>
        <taxon>Bacteria</taxon>
        <taxon>Bacillati</taxon>
        <taxon>Actinomycetota</taxon>
        <taxon>Actinomycetes</taxon>
        <taxon>Streptosporangiales</taxon>
        <taxon>Nocardiopsidaceae</taxon>
        <taxon>Spinactinospora</taxon>
    </lineage>
</organism>
<keyword evidence="2" id="KW-0732">Signal</keyword>
<keyword evidence="5" id="KW-1185">Reference proteome</keyword>
<feature type="signal peptide" evidence="2">
    <location>
        <begin position="1"/>
        <end position="24"/>
    </location>
</feature>
<dbReference type="PANTHER" id="PTHR36933:SF1">
    <property type="entry name" value="SLL0788 PROTEIN"/>
    <property type="match status" value="1"/>
</dbReference>
<gene>
    <name evidence="4" type="ORF">HDA32_002860</name>
</gene>
<evidence type="ECO:0000313" key="4">
    <source>
        <dbReference type="EMBL" id="NYE47740.1"/>
    </source>
</evidence>
<dbReference type="InterPro" id="IPR005183">
    <property type="entry name" value="DUF305_CopM-like"/>
</dbReference>
<dbReference type="Proteomes" id="UP000589036">
    <property type="component" value="Unassembled WGS sequence"/>
</dbReference>
<feature type="region of interest" description="Disordered" evidence="1">
    <location>
        <begin position="192"/>
        <end position="213"/>
    </location>
</feature>
<dbReference type="AlphaFoldDB" id="A0A852U167"/>
<name>A0A852U167_9ACTN</name>
<dbReference type="InterPro" id="IPR006311">
    <property type="entry name" value="TAT_signal"/>
</dbReference>
<dbReference type="PROSITE" id="PS51257">
    <property type="entry name" value="PROKAR_LIPOPROTEIN"/>
    <property type="match status" value="1"/>
</dbReference>
<protein>
    <submittedName>
        <fullName evidence="4">Uncharacterized protein (DUF305 family)</fullName>
    </submittedName>
</protein>
<feature type="chain" id="PRO_5039720964" evidence="2">
    <location>
        <begin position="25"/>
        <end position="213"/>
    </location>
</feature>
<evidence type="ECO:0000256" key="2">
    <source>
        <dbReference type="SAM" id="SignalP"/>
    </source>
</evidence>
<reference evidence="4 5" key="1">
    <citation type="submission" date="2020-07" db="EMBL/GenBank/DDBJ databases">
        <title>Sequencing the genomes of 1000 actinobacteria strains.</title>
        <authorList>
            <person name="Klenk H.-P."/>
        </authorList>
    </citation>
    <scope>NUCLEOTIDE SEQUENCE [LARGE SCALE GENOMIC DNA]</scope>
    <source>
        <strain evidence="4 5">CXB654</strain>
    </source>
</reference>
<dbReference type="Pfam" id="PF03713">
    <property type="entry name" value="DUF305"/>
    <property type="match status" value="1"/>
</dbReference>
<dbReference type="InterPro" id="IPR012347">
    <property type="entry name" value="Ferritin-like"/>
</dbReference>
<dbReference type="EMBL" id="JACCCC010000001">
    <property type="protein sequence ID" value="NYE47740.1"/>
    <property type="molecule type" value="Genomic_DNA"/>
</dbReference>
<feature type="domain" description="DUF305" evidence="3">
    <location>
        <begin position="52"/>
        <end position="194"/>
    </location>
</feature>
<dbReference type="RefSeq" id="WP_179643637.1">
    <property type="nucleotide sequence ID" value="NZ_BAAAYY010000008.1"/>
</dbReference>
<proteinExistence type="predicted"/>
<evidence type="ECO:0000256" key="1">
    <source>
        <dbReference type="SAM" id="MobiDB-lite"/>
    </source>
</evidence>
<dbReference type="Gene3D" id="1.20.1260.10">
    <property type="match status" value="1"/>
</dbReference>
<evidence type="ECO:0000313" key="5">
    <source>
        <dbReference type="Proteomes" id="UP000589036"/>
    </source>
</evidence>
<comment type="caution">
    <text evidence="4">The sequence shown here is derived from an EMBL/GenBank/DDBJ whole genome shotgun (WGS) entry which is preliminary data.</text>
</comment>
<evidence type="ECO:0000259" key="3">
    <source>
        <dbReference type="Pfam" id="PF03713"/>
    </source>
</evidence>
<accession>A0A852U167</accession>
<dbReference type="PANTHER" id="PTHR36933">
    <property type="entry name" value="SLL0788 PROTEIN"/>
    <property type="match status" value="1"/>
</dbReference>